<dbReference type="PANTHER" id="PTHR46796:SF13">
    <property type="entry name" value="HTH-TYPE TRANSCRIPTIONAL ACTIVATOR RHAS"/>
    <property type="match status" value="1"/>
</dbReference>
<accession>A0ABW5R045</accession>
<dbReference type="SUPFAM" id="SSF51215">
    <property type="entry name" value="Regulatory protein AraC"/>
    <property type="match status" value="1"/>
</dbReference>
<dbReference type="Proteomes" id="UP001597493">
    <property type="component" value="Unassembled WGS sequence"/>
</dbReference>
<dbReference type="InterPro" id="IPR009057">
    <property type="entry name" value="Homeodomain-like_sf"/>
</dbReference>
<keyword evidence="2" id="KW-0805">Transcription regulation</keyword>
<keyword evidence="8" id="KW-1185">Reference proteome</keyword>
<dbReference type="EMBL" id="JBHUMY010000023">
    <property type="protein sequence ID" value="MFD2662173.1"/>
    <property type="molecule type" value="Genomic_DNA"/>
</dbReference>
<sequence>MAHSALSLYPALINYVYWKEKQSFLYEVDTYEDWVMFAVEEGAFAYGIDGEEGTAARGEAVICPPGVPFRRRVLAGLTFHFITFSLKPVADGAIPDNLLPKPGRKTKFEYRHSRRQYDNFAGLVSRAGRTDATEAAARHWANHLLSDIWLTLWTDEEAAAGGQETTEDADELMAEASAYIRRHAFGEMSMKRLADELGLSQVQLTRRYRRAYGMTPSEHLASIRLDKARALLMETDLPLERIARECGYENGFYLSRVFSKKMKISPSEFRKLNRL</sequence>
<dbReference type="InterPro" id="IPR050204">
    <property type="entry name" value="AraC_XylS_family_regulators"/>
</dbReference>
<evidence type="ECO:0000256" key="2">
    <source>
        <dbReference type="ARBA" id="ARBA00023015"/>
    </source>
</evidence>
<protein>
    <submittedName>
        <fullName evidence="7">Helix-turn-helix domain-containing protein</fullName>
    </submittedName>
</protein>
<evidence type="ECO:0000259" key="6">
    <source>
        <dbReference type="PROSITE" id="PS01124"/>
    </source>
</evidence>
<dbReference type="SMART" id="SM00342">
    <property type="entry name" value="HTH_ARAC"/>
    <property type="match status" value="1"/>
</dbReference>
<comment type="caution">
    <text evidence="7">The sequence shown here is derived from an EMBL/GenBank/DDBJ whole genome shotgun (WGS) entry which is preliminary data.</text>
</comment>
<dbReference type="RefSeq" id="WP_379276035.1">
    <property type="nucleotide sequence ID" value="NZ_JBHUGT010000023.1"/>
</dbReference>
<dbReference type="Gene3D" id="1.10.10.60">
    <property type="entry name" value="Homeodomain-like"/>
    <property type="match status" value="2"/>
</dbReference>
<dbReference type="SUPFAM" id="SSF46689">
    <property type="entry name" value="Homeodomain-like"/>
    <property type="match status" value="2"/>
</dbReference>
<keyword evidence="1" id="KW-0963">Cytoplasm</keyword>
<reference evidence="8" key="1">
    <citation type="journal article" date="2019" name="Int. J. Syst. Evol. Microbiol.">
        <title>The Global Catalogue of Microorganisms (GCM) 10K type strain sequencing project: providing services to taxonomists for standard genome sequencing and annotation.</title>
        <authorList>
            <consortium name="The Broad Institute Genomics Platform"/>
            <consortium name="The Broad Institute Genome Sequencing Center for Infectious Disease"/>
            <person name="Wu L."/>
            <person name="Ma J."/>
        </authorList>
    </citation>
    <scope>NUCLEOTIDE SEQUENCE [LARGE SCALE GENOMIC DNA]</scope>
    <source>
        <strain evidence="8">TISTR 1827</strain>
    </source>
</reference>
<dbReference type="PROSITE" id="PS00041">
    <property type="entry name" value="HTH_ARAC_FAMILY_1"/>
    <property type="match status" value="1"/>
</dbReference>
<dbReference type="Pfam" id="PF12833">
    <property type="entry name" value="HTH_18"/>
    <property type="match status" value="1"/>
</dbReference>
<evidence type="ECO:0000256" key="5">
    <source>
        <dbReference type="ARBA" id="ARBA00023163"/>
    </source>
</evidence>
<dbReference type="InterPro" id="IPR018060">
    <property type="entry name" value="HTH_AraC"/>
</dbReference>
<organism evidence="7 8">
    <name type="scientific">Paenibacillus thailandensis</name>
    <dbReference type="NCBI Taxonomy" id="393250"/>
    <lineage>
        <taxon>Bacteria</taxon>
        <taxon>Bacillati</taxon>
        <taxon>Bacillota</taxon>
        <taxon>Bacilli</taxon>
        <taxon>Bacillales</taxon>
        <taxon>Paenibacillaceae</taxon>
        <taxon>Paenibacillus</taxon>
    </lineage>
</organism>
<dbReference type="PROSITE" id="PS01124">
    <property type="entry name" value="HTH_ARAC_FAMILY_2"/>
    <property type="match status" value="1"/>
</dbReference>
<feature type="domain" description="HTH araC/xylS-type" evidence="6">
    <location>
        <begin position="174"/>
        <end position="272"/>
    </location>
</feature>
<keyword evidence="5" id="KW-0804">Transcription</keyword>
<dbReference type="InterPro" id="IPR018062">
    <property type="entry name" value="HTH_AraC-typ_CS"/>
</dbReference>
<dbReference type="PANTHER" id="PTHR46796">
    <property type="entry name" value="HTH-TYPE TRANSCRIPTIONAL ACTIVATOR RHAS-RELATED"/>
    <property type="match status" value="1"/>
</dbReference>
<evidence type="ECO:0000313" key="8">
    <source>
        <dbReference type="Proteomes" id="UP001597493"/>
    </source>
</evidence>
<proteinExistence type="predicted"/>
<evidence type="ECO:0000256" key="4">
    <source>
        <dbReference type="ARBA" id="ARBA00023159"/>
    </source>
</evidence>
<gene>
    <name evidence="7" type="ORF">ACFSW5_18105</name>
</gene>
<dbReference type="InterPro" id="IPR037923">
    <property type="entry name" value="HTH-like"/>
</dbReference>
<evidence type="ECO:0000256" key="3">
    <source>
        <dbReference type="ARBA" id="ARBA00023125"/>
    </source>
</evidence>
<keyword evidence="3" id="KW-0238">DNA-binding</keyword>
<evidence type="ECO:0000256" key="1">
    <source>
        <dbReference type="ARBA" id="ARBA00022490"/>
    </source>
</evidence>
<name>A0ABW5R045_9BACL</name>
<evidence type="ECO:0000313" key="7">
    <source>
        <dbReference type="EMBL" id="MFD2662173.1"/>
    </source>
</evidence>
<keyword evidence="4" id="KW-0010">Activator</keyword>